<evidence type="ECO:0000313" key="1">
    <source>
        <dbReference type="EMBL" id="AXC71741.1"/>
    </source>
</evidence>
<dbReference type="Proteomes" id="UP000252003">
    <property type="component" value="Chromosome"/>
</dbReference>
<dbReference type="EMBL" id="CP029989">
    <property type="protein sequence ID" value="AXC71741.1"/>
    <property type="molecule type" value="Genomic_DNA"/>
</dbReference>
<protein>
    <submittedName>
        <fullName evidence="1">Uncharacterized protein</fullName>
    </submittedName>
</protein>
<sequence length="63" mass="6810">MAEGNKVSKKRAYAVALAVASRSPETVSDTSAASRKIAKERSAKRSADDLNRMFAEAFATVYK</sequence>
<name>A0A7U5YF04_SALDZ</name>
<accession>A0A7U5YF04</accession>
<proteinExistence type="predicted"/>
<reference evidence="1 2" key="1">
    <citation type="submission" date="2018-06" db="EMBL/GenBank/DDBJ databases">
        <title>Salmonella Enterica genomes from various sources.</title>
        <authorList>
            <person name="Nash J.H.E."/>
            <person name="Robertson J."/>
            <person name="Bessonov K."/>
        </authorList>
    </citation>
    <scope>NUCLEOTIDE SEQUENCE [LARGE SCALE GENOMIC DNA]</scope>
    <source>
        <strain evidence="1 2">SA20121591</strain>
    </source>
</reference>
<evidence type="ECO:0000313" key="2">
    <source>
        <dbReference type="Proteomes" id="UP000252003"/>
    </source>
</evidence>
<organism evidence="1 2">
    <name type="scientific">Salmonella enterica subsp. diarizonae serovar 48:i:z</name>
    <dbReference type="NCBI Taxonomy" id="1192842"/>
    <lineage>
        <taxon>Bacteria</taxon>
        <taxon>Pseudomonadati</taxon>
        <taxon>Pseudomonadota</taxon>
        <taxon>Gammaproteobacteria</taxon>
        <taxon>Enterobacterales</taxon>
        <taxon>Enterobacteriaceae</taxon>
        <taxon>Salmonella</taxon>
    </lineage>
</organism>
<gene>
    <name evidence="1" type="ORF">DOE59_09155</name>
</gene>
<dbReference type="AlphaFoldDB" id="A0A7U5YF04"/>
<dbReference type="RefSeq" id="WP_154708164.1">
    <property type="nucleotide sequence ID" value="NZ_CP029989.1"/>
</dbReference>